<feature type="transmembrane region" description="Helical" evidence="2">
    <location>
        <begin position="338"/>
        <end position="355"/>
    </location>
</feature>
<keyword evidence="2" id="KW-0472">Membrane</keyword>
<feature type="transmembrane region" description="Helical" evidence="2">
    <location>
        <begin position="115"/>
        <end position="133"/>
    </location>
</feature>
<dbReference type="PANTHER" id="PTHR37312">
    <property type="entry name" value="MEMBRANE-BOUND ACYLTRANSFERASE YKRP-RELATED"/>
    <property type="match status" value="1"/>
</dbReference>
<feature type="compositionally biased region" description="Low complexity" evidence="1">
    <location>
        <begin position="418"/>
        <end position="432"/>
    </location>
</feature>
<reference evidence="4 5" key="1">
    <citation type="submission" date="2019-06" db="EMBL/GenBank/DDBJ databases">
        <title>Draft genome of Streptomyces sedi sp. JCM16909.</title>
        <authorList>
            <person name="Klykleung N."/>
            <person name="Tanasupawat S."/>
            <person name="Kudo T."/>
            <person name="Yuki M."/>
            <person name="Ohkuma M."/>
        </authorList>
    </citation>
    <scope>NUCLEOTIDE SEQUENCE [LARGE SCALE GENOMIC DNA]</scope>
    <source>
        <strain evidence="4 5">JCM 16909</strain>
    </source>
</reference>
<feature type="transmembrane region" description="Helical" evidence="2">
    <location>
        <begin position="82"/>
        <end position="103"/>
    </location>
</feature>
<name>A0A5C4UWV4_9ACTN</name>
<evidence type="ECO:0000256" key="1">
    <source>
        <dbReference type="SAM" id="MobiDB-lite"/>
    </source>
</evidence>
<gene>
    <name evidence="4" type="ORF">FH715_18490</name>
</gene>
<protein>
    <recommendedName>
        <fullName evidence="3">Acyltransferase 3 domain-containing protein</fullName>
    </recommendedName>
</protein>
<dbReference type="GO" id="GO:0016747">
    <property type="term" value="F:acyltransferase activity, transferring groups other than amino-acyl groups"/>
    <property type="evidence" value="ECO:0007669"/>
    <property type="project" value="InterPro"/>
</dbReference>
<dbReference type="Pfam" id="PF01757">
    <property type="entry name" value="Acyl_transf_3"/>
    <property type="match status" value="1"/>
</dbReference>
<dbReference type="InterPro" id="IPR002656">
    <property type="entry name" value="Acyl_transf_3_dom"/>
</dbReference>
<evidence type="ECO:0000256" key="2">
    <source>
        <dbReference type="SAM" id="Phobius"/>
    </source>
</evidence>
<evidence type="ECO:0000313" key="5">
    <source>
        <dbReference type="Proteomes" id="UP000311713"/>
    </source>
</evidence>
<keyword evidence="2" id="KW-0812">Transmembrane</keyword>
<feature type="region of interest" description="Disordered" evidence="1">
    <location>
        <begin position="1"/>
        <end position="47"/>
    </location>
</feature>
<dbReference type="AlphaFoldDB" id="A0A5C4UWV4"/>
<feature type="region of interest" description="Disordered" evidence="1">
    <location>
        <begin position="374"/>
        <end position="439"/>
    </location>
</feature>
<organism evidence="4 5">
    <name type="scientific">Streptomyces sedi</name>
    <dbReference type="NCBI Taxonomy" id="555059"/>
    <lineage>
        <taxon>Bacteria</taxon>
        <taxon>Bacillati</taxon>
        <taxon>Actinomycetota</taxon>
        <taxon>Actinomycetes</taxon>
        <taxon>Kitasatosporales</taxon>
        <taxon>Streptomycetaceae</taxon>
        <taxon>Streptomyces</taxon>
    </lineage>
</organism>
<accession>A0A5C4UWV4</accession>
<keyword evidence="5" id="KW-1185">Reference proteome</keyword>
<proteinExistence type="predicted"/>
<dbReference type="Proteomes" id="UP000311713">
    <property type="component" value="Unassembled WGS sequence"/>
</dbReference>
<dbReference type="InterPro" id="IPR052734">
    <property type="entry name" value="Nod_factor_acetyltransferase"/>
</dbReference>
<feature type="transmembrane region" description="Helical" evidence="2">
    <location>
        <begin position="229"/>
        <end position="248"/>
    </location>
</feature>
<sequence length="439" mass="48884">MPQEPQTGVPHAPRPPARSARSTRRAWSARNAGTARTARTREGGAPADGRDAFLDNAKYLLIVLVAVGHAWEPLEESQTLRALYLFVYTFHMPAFILICGYLSRSFTGSPRQLRRLVSGVVVPYVVFETAYSLFERRFGDDPNHPISLLDPWYLTWFLAALFVWRLTAPLWRRLRHPLPLALLVAALATTSPAIGQDLDLQRTLQFLPCFVVGLCLRREHLEWVRRREVRLLSVPVVAAAALTAYWAVPRVETDWFYRRASAQELGEPWWNGPIMSLSLFGCAMLLTAAFLAWVPARRTWFTVLGAGTICGYLLHGFLLTGAEYGGFFEAYSWPHDPAGTVLLSLVTALAVTLMCSPPVRRLLRPVTEPDLRWAFRSETPDETRSAPGERPEARPGPEPAARTRDTSETPDGSEARDTSLGTSRSTSLGTSRASEASRG</sequence>
<keyword evidence="2" id="KW-1133">Transmembrane helix</keyword>
<evidence type="ECO:0000259" key="3">
    <source>
        <dbReference type="Pfam" id="PF01757"/>
    </source>
</evidence>
<feature type="transmembrane region" description="Helical" evidence="2">
    <location>
        <begin position="300"/>
        <end position="318"/>
    </location>
</feature>
<feature type="transmembrane region" description="Helical" evidence="2">
    <location>
        <begin position="268"/>
        <end position="293"/>
    </location>
</feature>
<dbReference type="EMBL" id="VDGT01000014">
    <property type="protein sequence ID" value="TNM28151.1"/>
    <property type="molecule type" value="Genomic_DNA"/>
</dbReference>
<feature type="compositionally biased region" description="Basic and acidic residues" evidence="1">
    <location>
        <begin position="374"/>
        <end position="417"/>
    </location>
</feature>
<comment type="caution">
    <text evidence="4">The sequence shown here is derived from an EMBL/GenBank/DDBJ whole genome shotgun (WGS) entry which is preliminary data.</text>
</comment>
<feature type="transmembrane region" description="Helical" evidence="2">
    <location>
        <begin position="153"/>
        <end position="171"/>
    </location>
</feature>
<dbReference type="OrthoDB" id="6623990at2"/>
<evidence type="ECO:0000313" key="4">
    <source>
        <dbReference type="EMBL" id="TNM28151.1"/>
    </source>
</evidence>
<feature type="compositionally biased region" description="Low complexity" evidence="1">
    <location>
        <begin position="17"/>
        <end position="47"/>
    </location>
</feature>
<feature type="domain" description="Acyltransferase 3" evidence="3">
    <location>
        <begin position="52"/>
        <end position="353"/>
    </location>
</feature>
<dbReference type="PANTHER" id="PTHR37312:SF1">
    <property type="entry name" value="MEMBRANE-BOUND ACYLTRANSFERASE YKRP-RELATED"/>
    <property type="match status" value="1"/>
</dbReference>